<proteinExistence type="predicted"/>
<dbReference type="GeneID" id="89981145"/>
<evidence type="ECO:0000313" key="3">
    <source>
        <dbReference type="EMBL" id="KAK5055259.1"/>
    </source>
</evidence>
<dbReference type="GO" id="GO:0005634">
    <property type="term" value="C:nucleus"/>
    <property type="evidence" value="ECO:0007669"/>
    <property type="project" value="TreeGrafter"/>
</dbReference>
<dbReference type="AlphaFoldDB" id="A0AAV9NDI1"/>
<sequence length="544" mass="60661">MQVWVDVPPFIGFVHENGHGVLSDGDDPLLTTSKTSLQPTQPARNEITNGEPEAQVWELEQSVDSPSASCNHEQTEQHYSPMQISLMHGSYTSDRPLTISPQLHTRSPGTVRNHFSPKAPTAVFGNLHRTNSNQSAYHISPNGPLAPQSSMRPGILGLTPEFQASSTHSPSVTWPFQTNREAKLFYHYINHISPWIDVLDSSRHFGVEIPRRAAYHPLISNAIYAISALHLSLIEGTEDLESPRYVDESLQYLKQILEDPSGHSDENLLAGVIILRSHEEMSDKDDNIHLLGGQRILNSIASYAADGGLRESASWISLRQHIYISITKQSPLGLNLNNYEHSMVFVENSDEAWANRAVFLLACVLNYAFSPREDASSQHNSSSSDTWAELEAKVDEWARTKPWYFSPLWTQAIPNGQQDGNSWPEVLTSHPTHAVGLQYYALSKIVLTIYNPRLTKLGFGSHRLIKAAEATVLQNLRTTIGIAVSNPDVTNTMFQSSHILAACGSYLHDPKDQAAVVEFLTGMQQSMGWRTDSIIQRLKEEWNS</sequence>
<evidence type="ECO:0000256" key="1">
    <source>
        <dbReference type="ARBA" id="ARBA00023242"/>
    </source>
</evidence>
<dbReference type="PANTHER" id="PTHR37534:SF2">
    <property type="entry name" value="N-ACETYLTRANSFERASE DOMAIN-CONTAINING PROTEIN"/>
    <property type="match status" value="1"/>
</dbReference>
<feature type="region of interest" description="Disordered" evidence="2">
    <location>
        <begin position="24"/>
        <end position="48"/>
    </location>
</feature>
<protein>
    <recommendedName>
        <fullName evidence="5">Transcription factor domain-containing protein</fullName>
    </recommendedName>
</protein>
<feature type="compositionally biased region" description="Polar residues" evidence="2">
    <location>
        <begin position="30"/>
        <end position="48"/>
    </location>
</feature>
<keyword evidence="1" id="KW-0539">Nucleus</keyword>
<organism evidence="3 4">
    <name type="scientific">Exophiala bonariae</name>
    <dbReference type="NCBI Taxonomy" id="1690606"/>
    <lineage>
        <taxon>Eukaryota</taxon>
        <taxon>Fungi</taxon>
        <taxon>Dikarya</taxon>
        <taxon>Ascomycota</taxon>
        <taxon>Pezizomycotina</taxon>
        <taxon>Eurotiomycetes</taxon>
        <taxon>Chaetothyriomycetidae</taxon>
        <taxon>Chaetothyriales</taxon>
        <taxon>Herpotrichiellaceae</taxon>
        <taxon>Exophiala</taxon>
    </lineage>
</organism>
<dbReference type="EMBL" id="JAVRRD010000009">
    <property type="protein sequence ID" value="KAK5055259.1"/>
    <property type="molecule type" value="Genomic_DNA"/>
</dbReference>
<keyword evidence="4" id="KW-1185">Reference proteome</keyword>
<dbReference type="Proteomes" id="UP001358417">
    <property type="component" value="Unassembled WGS sequence"/>
</dbReference>
<dbReference type="CDD" id="cd12148">
    <property type="entry name" value="fungal_TF_MHR"/>
    <property type="match status" value="1"/>
</dbReference>
<name>A0AAV9NDI1_9EURO</name>
<evidence type="ECO:0000313" key="4">
    <source>
        <dbReference type="Proteomes" id="UP001358417"/>
    </source>
</evidence>
<gene>
    <name evidence="3" type="ORF">LTR84_013009</name>
</gene>
<dbReference type="GO" id="GO:0000976">
    <property type="term" value="F:transcription cis-regulatory region binding"/>
    <property type="evidence" value="ECO:0007669"/>
    <property type="project" value="TreeGrafter"/>
</dbReference>
<evidence type="ECO:0008006" key="5">
    <source>
        <dbReference type="Google" id="ProtNLM"/>
    </source>
</evidence>
<reference evidence="3 4" key="1">
    <citation type="submission" date="2023-08" db="EMBL/GenBank/DDBJ databases">
        <title>Black Yeasts Isolated from many extreme environments.</title>
        <authorList>
            <person name="Coleine C."/>
            <person name="Stajich J.E."/>
            <person name="Selbmann L."/>
        </authorList>
    </citation>
    <scope>NUCLEOTIDE SEQUENCE [LARGE SCALE GENOMIC DNA]</scope>
    <source>
        <strain evidence="3 4">CCFEE 5792</strain>
    </source>
</reference>
<dbReference type="GO" id="GO:0003700">
    <property type="term" value="F:DNA-binding transcription factor activity"/>
    <property type="evidence" value="ECO:0007669"/>
    <property type="project" value="TreeGrafter"/>
</dbReference>
<dbReference type="PANTHER" id="PTHR37534">
    <property type="entry name" value="TRANSCRIPTIONAL ACTIVATOR PROTEIN UGA3"/>
    <property type="match status" value="1"/>
</dbReference>
<evidence type="ECO:0000256" key="2">
    <source>
        <dbReference type="SAM" id="MobiDB-lite"/>
    </source>
</evidence>
<dbReference type="RefSeq" id="XP_064707690.1">
    <property type="nucleotide sequence ID" value="XM_064856514.1"/>
</dbReference>
<accession>A0AAV9NDI1</accession>
<comment type="caution">
    <text evidence="3">The sequence shown here is derived from an EMBL/GenBank/DDBJ whole genome shotgun (WGS) entry which is preliminary data.</text>
</comment>
<dbReference type="GO" id="GO:0045944">
    <property type="term" value="P:positive regulation of transcription by RNA polymerase II"/>
    <property type="evidence" value="ECO:0007669"/>
    <property type="project" value="TreeGrafter"/>
</dbReference>